<evidence type="ECO:0000313" key="1">
    <source>
        <dbReference type="EMBL" id="KIJ99660.1"/>
    </source>
</evidence>
<dbReference type="EMBL" id="KN838642">
    <property type="protein sequence ID" value="KIJ99660.1"/>
    <property type="molecule type" value="Genomic_DNA"/>
</dbReference>
<keyword evidence="2" id="KW-1185">Reference proteome</keyword>
<gene>
    <name evidence="1" type="ORF">K443DRAFT_679778</name>
</gene>
<reference evidence="2" key="2">
    <citation type="submission" date="2015-01" db="EMBL/GenBank/DDBJ databases">
        <title>Evolutionary Origins and Diversification of the Mycorrhizal Mutualists.</title>
        <authorList>
            <consortium name="DOE Joint Genome Institute"/>
            <consortium name="Mycorrhizal Genomics Consortium"/>
            <person name="Kohler A."/>
            <person name="Kuo A."/>
            <person name="Nagy L.G."/>
            <person name="Floudas D."/>
            <person name="Copeland A."/>
            <person name="Barry K.W."/>
            <person name="Cichocki N."/>
            <person name="Veneault-Fourrey C."/>
            <person name="LaButti K."/>
            <person name="Lindquist E.A."/>
            <person name="Lipzen A."/>
            <person name="Lundell T."/>
            <person name="Morin E."/>
            <person name="Murat C."/>
            <person name="Riley R."/>
            <person name="Ohm R."/>
            <person name="Sun H."/>
            <person name="Tunlid A."/>
            <person name="Henrissat B."/>
            <person name="Grigoriev I.V."/>
            <person name="Hibbett D.S."/>
            <person name="Martin F."/>
        </authorList>
    </citation>
    <scope>NUCLEOTIDE SEQUENCE [LARGE SCALE GENOMIC DNA]</scope>
    <source>
        <strain evidence="2">LaAM-08-1</strain>
    </source>
</reference>
<name>A0A0C9X3Q9_9AGAR</name>
<dbReference type="AlphaFoldDB" id="A0A0C9X3Q9"/>
<dbReference type="OrthoDB" id="2937383at2759"/>
<dbReference type="HOGENOM" id="CLU_1277790_0_0_1"/>
<protein>
    <submittedName>
        <fullName evidence="1">Uncharacterized protein</fullName>
    </submittedName>
</protein>
<evidence type="ECO:0000313" key="2">
    <source>
        <dbReference type="Proteomes" id="UP000054477"/>
    </source>
</evidence>
<dbReference type="Proteomes" id="UP000054477">
    <property type="component" value="Unassembled WGS sequence"/>
</dbReference>
<sequence>MQNACYAVHHPYHTSAYSSPPSAHHDHHHVDLLNLRVQLRNKLNTGELRNMPVGFPFHYVFDGHSGRISHESFDFREDFWLSTFEEQTHPQSVIFSYSSPTVSSRSFGKMSGSSYHTWRISLPTRSSFPKPPIAYVQVESSVMKSSYGSVIMSDSRIILRALAISVELGIQITIQSASTEALTPPMRPKKHSSYQPNSIVYIGTHNDGRREILYTV</sequence>
<reference evidence="1 2" key="1">
    <citation type="submission" date="2014-04" db="EMBL/GenBank/DDBJ databases">
        <authorList>
            <consortium name="DOE Joint Genome Institute"/>
            <person name="Kuo A."/>
            <person name="Kohler A."/>
            <person name="Nagy L.G."/>
            <person name="Floudas D."/>
            <person name="Copeland A."/>
            <person name="Barry K.W."/>
            <person name="Cichocki N."/>
            <person name="Veneault-Fourrey C."/>
            <person name="LaButti K."/>
            <person name="Lindquist E.A."/>
            <person name="Lipzen A."/>
            <person name="Lundell T."/>
            <person name="Morin E."/>
            <person name="Murat C."/>
            <person name="Sun H."/>
            <person name="Tunlid A."/>
            <person name="Henrissat B."/>
            <person name="Grigoriev I.V."/>
            <person name="Hibbett D.S."/>
            <person name="Martin F."/>
            <person name="Nordberg H.P."/>
            <person name="Cantor M.N."/>
            <person name="Hua S.X."/>
        </authorList>
    </citation>
    <scope>NUCLEOTIDE SEQUENCE [LARGE SCALE GENOMIC DNA]</scope>
    <source>
        <strain evidence="1 2">LaAM-08-1</strain>
    </source>
</reference>
<accession>A0A0C9X3Q9</accession>
<organism evidence="1 2">
    <name type="scientific">Laccaria amethystina LaAM-08-1</name>
    <dbReference type="NCBI Taxonomy" id="1095629"/>
    <lineage>
        <taxon>Eukaryota</taxon>
        <taxon>Fungi</taxon>
        <taxon>Dikarya</taxon>
        <taxon>Basidiomycota</taxon>
        <taxon>Agaricomycotina</taxon>
        <taxon>Agaricomycetes</taxon>
        <taxon>Agaricomycetidae</taxon>
        <taxon>Agaricales</taxon>
        <taxon>Agaricineae</taxon>
        <taxon>Hydnangiaceae</taxon>
        <taxon>Laccaria</taxon>
    </lineage>
</organism>
<proteinExistence type="predicted"/>